<feature type="signal peptide" evidence="1">
    <location>
        <begin position="1"/>
        <end position="20"/>
    </location>
</feature>
<reference evidence="2 3" key="1">
    <citation type="submission" date="2018-09" db="EMBL/GenBank/DDBJ databases">
        <authorList>
            <person name="Wang X."/>
            <person name="Du Z."/>
        </authorList>
    </citation>
    <scope>NUCLEOTIDE SEQUENCE [LARGE SCALE GENOMIC DNA]</scope>
    <source>
        <strain evidence="2 3">N3</strain>
    </source>
</reference>
<evidence type="ECO:0008006" key="4">
    <source>
        <dbReference type="Google" id="ProtNLM"/>
    </source>
</evidence>
<dbReference type="EMBL" id="QXML01000001">
    <property type="protein sequence ID" value="RIW18510.1"/>
    <property type="molecule type" value="Genomic_DNA"/>
</dbReference>
<dbReference type="RefSeq" id="WP_119475989.1">
    <property type="nucleotide sequence ID" value="NZ_QXML01000001.1"/>
</dbReference>
<evidence type="ECO:0000256" key="1">
    <source>
        <dbReference type="SAM" id="SignalP"/>
    </source>
</evidence>
<dbReference type="Proteomes" id="UP000283522">
    <property type="component" value="Unassembled WGS sequence"/>
</dbReference>
<dbReference type="OrthoDB" id="1114031at2"/>
<sequence length="275" mass="29227">MKNALLNRIGLMLVFASVFLASCSEDEPPYNPESAVATVEDEFVINASFEDLDNLTIGVMQSSGLGLRTQGTQTICEGAIVNHDLNGKKITVNFGSGCTGPQGVVRKGKLTFSYTGTNFLFPGTSIVTTFEGYEVNGLKIEGTRTLTNTGINLATSTITLGVKIDNAKITWPDNTFVTYNSTQVRQLKLTNTGYESTITGTASGKNRANVAYTATITEDLAIKQACVLSGIYIPIAGTLELTFEGVPITADYGDGACDKVILITYPGGTKEVTVD</sequence>
<gene>
    <name evidence="2" type="ORF">D0X99_02150</name>
</gene>
<name>A0A418PWH1_9BACT</name>
<dbReference type="AlphaFoldDB" id="A0A418PWH1"/>
<evidence type="ECO:0000313" key="3">
    <source>
        <dbReference type="Proteomes" id="UP000283522"/>
    </source>
</evidence>
<protein>
    <recommendedName>
        <fullName evidence="4">Lipoprotein</fullName>
    </recommendedName>
</protein>
<dbReference type="PROSITE" id="PS51257">
    <property type="entry name" value="PROKAR_LIPOPROTEIN"/>
    <property type="match status" value="1"/>
</dbReference>
<feature type="chain" id="PRO_5019501647" description="Lipoprotein" evidence="1">
    <location>
        <begin position="21"/>
        <end position="275"/>
    </location>
</feature>
<organism evidence="2 3">
    <name type="scientific">Algoriphagus lacus</name>
    <dbReference type="NCBI Taxonomy" id="2056311"/>
    <lineage>
        <taxon>Bacteria</taxon>
        <taxon>Pseudomonadati</taxon>
        <taxon>Bacteroidota</taxon>
        <taxon>Cytophagia</taxon>
        <taxon>Cytophagales</taxon>
        <taxon>Cyclobacteriaceae</taxon>
        <taxon>Algoriphagus</taxon>
    </lineage>
</organism>
<accession>A0A418PWH1</accession>
<comment type="caution">
    <text evidence="2">The sequence shown here is derived from an EMBL/GenBank/DDBJ whole genome shotgun (WGS) entry which is preliminary data.</text>
</comment>
<proteinExistence type="predicted"/>
<evidence type="ECO:0000313" key="2">
    <source>
        <dbReference type="EMBL" id="RIW18510.1"/>
    </source>
</evidence>
<keyword evidence="1" id="KW-0732">Signal</keyword>
<keyword evidence="3" id="KW-1185">Reference proteome</keyword>